<dbReference type="PANTHER" id="PTHR33472:SF24">
    <property type="entry name" value="VEGETATIVE CELL WALL PROTEIN GP1-LIKE"/>
    <property type="match status" value="1"/>
</dbReference>
<evidence type="ECO:0000256" key="1">
    <source>
        <dbReference type="SAM" id="MobiDB-lite"/>
    </source>
</evidence>
<dbReference type="PANTHER" id="PTHR33472">
    <property type="entry name" value="OS01G0106600 PROTEIN"/>
    <property type="match status" value="1"/>
</dbReference>
<reference evidence="3" key="1">
    <citation type="submission" date="2013-09" db="EMBL/GenBank/DDBJ databases">
        <title>Corchorus olitorius genome sequencing.</title>
        <authorList>
            <person name="Alam M."/>
            <person name="Haque M.S."/>
            <person name="Islam M.S."/>
            <person name="Emdad E.M."/>
            <person name="Islam M.M."/>
            <person name="Ahmed B."/>
            <person name="Halim A."/>
            <person name="Hossen Q.M.M."/>
            <person name="Hossain M.Z."/>
            <person name="Ahmed R."/>
            <person name="Khan M.M."/>
            <person name="Islam R."/>
            <person name="Rashid M.M."/>
            <person name="Khan S.A."/>
            <person name="Rahman M.S."/>
            <person name="Alam M."/>
            <person name="Yahiya A.S."/>
            <person name="Khan M.S."/>
            <person name="Azam M.S."/>
            <person name="Haque T."/>
            <person name="Lashkar M.Z.H."/>
            <person name="Akhand A.I."/>
            <person name="Morshed G."/>
            <person name="Roy S."/>
            <person name="Uddin K.S."/>
            <person name="Rabeya T."/>
            <person name="Hossain A.S."/>
            <person name="Chowdhury A."/>
            <person name="Snigdha A.R."/>
            <person name="Mortoza M.S."/>
            <person name="Matin S.A."/>
            <person name="Hoque S.M.E."/>
            <person name="Islam M.K."/>
            <person name="Roy D.K."/>
            <person name="Haider R."/>
            <person name="Moosa M.M."/>
            <person name="Elias S.M."/>
            <person name="Hasan A.M."/>
            <person name="Jahan S."/>
            <person name="Shafiuddin M."/>
            <person name="Mahmood N."/>
            <person name="Shommy N.S."/>
        </authorList>
    </citation>
    <scope>NUCLEOTIDE SEQUENCE [LARGE SCALE GENOMIC DNA]</scope>
    <source>
        <strain evidence="3">cv. O-4</strain>
    </source>
</reference>
<feature type="region of interest" description="Disordered" evidence="1">
    <location>
        <begin position="528"/>
        <end position="551"/>
    </location>
</feature>
<feature type="compositionally biased region" description="Basic and acidic residues" evidence="1">
    <location>
        <begin position="249"/>
        <end position="264"/>
    </location>
</feature>
<feature type="region of interest" description="Disordered" evidence="1">
    <location>
        <begin position="415"/>
        <end position="451"/>
    </location>
</feature>
<feature type="compositionally biased region" description="Polar residues" evidence="1">
    <location>
        <begin position="335"/>
        <end position="350"/>
    </location>
</feature>
<dbReference type="Proteomes" id="UP000187203">
    <property type="component" value="Unassembled WGS sequence"/>
</dbReference>
<protein>
    <submittedName>
        <fullName evidence="2">Uncharacterized protein</fullName>
    </submittedName>
</protein>
<feature type="compositionally biased region" description="Basic and acidic residues" evidence="1">
    <location>
        <begin position="271"/>
        <end position="280"/>
    </location>
</feature>
<feature type="compositionally biased region" description="Polar residues" evidence="1">
    <location>
        <begin position="119"/>
        <end position="138"/>
    </location>
</feature>
<accession>A0A1R3HXQ6</accession>
<proteinExistence type="predicted"/>
<feature type="compositionally biased region" description="Low complexity" evidence="1">
    <location>
        <begin position="36"/>
        <end position="49"/>
    </location>
</feature>
<sequence length="564" mass="61680">MGDQRQIFRFRLPWLSAASAPPRPIAEPQPTPRPAPQTQAPAQPSTTIPIQRPPFRPAGIAPVQTAPAQAQAPPQKTEPQPAAPFRVGASTEPKAASRPASPPRQTSQVRAASVPPSPSRGTIQTRATSQTQSPTRAPTQARAASVPPPPSRIALEPQSTVQAVSKQQSPSRAGETSSQLSSPSRRVTQVQPTLSPPKKPPTATQESSQPSSTTFRPFAAVKPSEASAQVKEVAAITAAARETPTAPPKPKERDERKKAAEERRKARTKGSSHEEPEQRTTTKLLAAATDAASETGRRHHEKKEDIEKRKTWTTSSTDEKQIKTVSLTHSKDGSMPNSTSHQKHVTSNWEQVPLHKEIREDISKFVHKLATGQPNLPTEEKSISVLTLAGENRGAIFHLGSESAKKDGLVHIHRGYKINPDDSPDTTTDGEGSSRGRKPKDSMTKEKPAPRAYVNSNIQSVNNSVVFESSVNERNPGVHLEFEQVFEESTKSRENAQPLDTRKAEFNITPAEKLTYEPTVRRRCLRGLFAEPSDSDPDNPEKPRRHGCRYRCGEKNKEKEIGIL</sequence>
<feature type="compositionally biased region" description="Low complexity" evidence="1">
    <location>
        <begin position="61"/>
        <end position="84"/>
    </location>
</feature>
<feature type="compositionally biased region" description="Polar residues" evidence="1">
    <location>
        <begin position="157"/>
        <end position="193"/>
    </location>
</feature>
<feature type="compositionally biased region" description="Polar residues" evidence="1">
    <location>
        <begin position="202"/>
        <end position="215"/>
    </location>
</feature>
<dbReference type="AlphaFoldDB" id="A0A1R3HXQ6"/>
<evidence type="ECO:0000313" key="2">
    <source>
        <dbReference type="EMBL" id="OMO75105.1"/>
    </source>
</evidence>
<keyword evidence="3" id="KW-1185">Reference proteome</keyword>
<dbReference type="OrthoDB" id="1709592at2759"/>
<feature type="compositionally biased region" description="Low complexity" evidence="1">
    <location>
        <begin position="281"/>
        <end position="294"/>
    </location>
</feature>
<feature type="compositionally biased region" description="Pro residues" evidence="1">
    <location>
        <begin position="21"/>
        <end position="35"/>
    </location>
</feature>
<name>A0A1R3HXQ6_9ROSI</name>
<comment type="caution">
    <text evidence="2">The sequence shown here is derived from an EMBL/GenBank/DDBJ whole genome shotgun (WGS) entry which is preliminary data.</text>
</comment>
<dbReference type="EMBL" id="AWUE01019230">
    <property type="protein sequence ID" value="OMO75105.1"/>
    <property type="molecule type" value="Genomic_DNA"/>
</dbReference>
<organism evidence="2 3">
    <name type="scientific">Corchorus olitorius</name>
    <dbReference type="NCBI Taxonomy" id="93759"/>
    <lineage>
        <taxon>Eukaryota</taxon>
        <taxon>Viridiplantae</taxon>
        <taxon>Streptophyta</taxon>
        <taxon>Embryophyta</taxon>
        <taxon>Tracheophyta</taxon>
        <taxon>Spermatophyta</taxon>
        <taxon>Magnoliopsida</taxon>
        <taxon>eudicotyledons</taxon>
        <taxon>Gunneridae</taxon>
        <taxon>Pentapetalae</taxon>
        <taxon>rosids</taxon>
        <taxon>malvids</taxon>
        <taxon>Malvales</taxon>
        <taxon>Malvaceae</taxon>
        <taxon>Grewioideae</taxon>
        <taxon>Apeibeae</taxon>
        <taxon>Corchorus</taxon>
    </lineage>
</organism>
<evidence type="ECO:0000313" key="3">
    <source>
        <dbReference type="Proteomes" id="UP000187203"/>
    </source>
</evidence>
<gene>
    <name evidence="2" type="ORF">COLO4_26292</name>
</gene>
<feature type="compositionally biased region" description="Basic and acidic residues" evidence="1">
    <location>
        <begin position="439"/>
        <end position="449"/>
    </location>
</feature>
<feature type="region of interest" description="Disordered" evidence="1">
    <location>
        <begin position="1"/>
        <end position="351"/>
    </location>
</feature>
<feature type="compositionally biased region" description="Low complexity" evidence="1">
    <location>
        <begin position="231"/>
        <end position="244"/>
    </location>
</feature>
<dbReference type="STRING" id="93759.A0A1R3HXQ6"/>